<dbReference type="InterPro" id="IPR018571">
    <property type="entry name" value="Membrane_anchor_Opy2_N"/>
</dbReference>
<evidence type="ECO:0000256" key="5">
    <source>
        <dbReference type="SAM" id="Phobius"/>
    </source>
</evidence>
<evidence type="ECO:0000259" key="6">
    <source>
        <dbReference type="Pfam" id="PF09463"/>
    </source>
</evidence>
<dbReference type="PANTHER" id="PTHR15549">
    <property type="entry name" value="PAIRED IMMUNOGLOBULIN-LIKE TYPE 2 RECEPTOR"/>
    <property type="match status" value="1"/>
</dbReference>
<name>A0ABR1FFF3_9ASCO</name>
<proteinExistence type="predicted"/>
<feature type="domain" description="Membrane anchor Opy2 N-terminal" evidence="6">
    <location>
        <begin position="15"/>
        <end position="49"/>
    </location>
</feature>
<evidence type="ECO:0000256" key="1">
    <source>
        <dbReference type="ARBA" id="ARBA00004167"/>
    </source>
</evidence>
<evidence type="ECO:0000313" key="8">
    <source>
        <dbReference type="Proteomes" id="UP001498771"/>
    </source>
</evidence>
<dbReference type="InterPro" id="IPR051694">
    <property type="entry name" value="Immunoregulatory_rcpt-like"/>
</dbReference>
<gene>
    <name evidence="7" type="ORF">BZA70DRAFT_273845</name>
</gene>
<evidence type="ECO:0000256" key="4">
    <source>
        <dbReference type="ARBA" id="ARBA00023136"/>
    </source>
</evidence>
<keyword evidence="3 5" id="KW-1133">Transmembrane helix</keyword>
<dbReference type="EMBL" id="JBBJBU010000001">
    <property type="protein sequence ID" value="KAK7208482.1"/>
    <property type="molecule type" value="Genomic_DNA"/>
</dbReference>
<evidence type="ECO:0000256" key="3">
    <source>
        <dbReference type="ARBA" id="ARBA00022989"/>
    </source>
</evidence>
<protein>
    <recommendedName>
        <fullName evidence="6">Membrane anchor Opy2 N-terminal domain-containing protein</fullName>
    </recommendedName>
</protein>
<dbReference type="Pfam" id="PF09463">
    <property type="entry name" value="Opy2"/>
    <property type="match status" value="1"/>
</dbReference>
<keyword evidence="2 5" id="KW-0812">Transmembrane</keyword>
<comment type="caution">
    <text evidence="7">The sequence shown here is derived from an EMBL/GenBank/DDBJ whole genome shotgun (WGS) entry which is preliminary data.</text>
</comment>
<dbReference type="RefSeq" id="XP_064771515.1">
    <property type="nucleotide sequence ID" value="XM_064911902.1"/>
</dbReference>
<dbReference type="PANTHER" id="PTHR15549:SF26">
    <property type="entry name" value="AXIAL BUDDING PATTERN PROTEIN 2-RELATED"/>
    <property type="match status" value="1"/>
</dbReference>
<dbReference type="Proteomes" id="UP001498771">
    <property type="component" value="Unassembled WGS sequence"/>
</dbReference>
<evidence type="ECO:0000256" key="2">
    <source>
        <dbReference type="ARBA" id="ARBA00022692"/>
    </source>
</evidence>
<evidence type="ECO:0000313" key="7">
    <source>
        <dbReference type="EMBL" id="KAK7208482.1"/>
    </source>
</evidence>
<dbReference type="GeneID" id="90037414"/>
<reference evidence="7 8" key="1">
    <citation type="submission" date="2024-03" db="EMBL/GenBank/DDBJ databases">
        <title>Genome-scale model development and genomic sequencing of the oleaginous clade Lipomyces.</title>
        <authorList>
            <consortium name="Lawrence Berkeley National Laboratory"/>
            <person name="Czajka J.J."/>
            <person name="Han Y."/>
            <person name="Kim J."/>
            <person name="Mondo S.J."/>
            <person name="Hofstad B.A."/>
            <person name="Robles A."/>
            <person name="Haridas S."/>
            <person name="Riley R."/>
            <person name="LaButti K."/>
            <person name="Pangilinan J."/>
            <person name="Andreopoulos W."/>
            <person name="Lipzen A."/>
            <person name="Yan J."/>
            <person name="Wang M."/>
            <person name="Ng V."/>
            <person name="Grigoriev I.V."/>
            <person name="Spatafora J.W."/>
            <person name="Magnuson J.K."/>
            <person name="Baker S.E."/>
            <person name="Pomraning K.R."/>
        </authorList>
    </citation>
    <scope>NUCLEOTIDE SEQUENCE [LARGE SCALE GENOMIC DNA]</scope>
    <source>
        <strain evidence="7 8">Phaff 52-87</strain>
    </source>
</reference>
<feature type="transmembrane region" description="Helical" evidence="5">
    <location>
        <begin position="84"/>
        <end position="107"/>
    </location>
</feature>
<comment type="subcellular location">
    <subcellularLocation>
        <location evidence="1">Membrane</location>
        <topology evidence="1">Single-pass membrane protein</topology>
    </subcellularLocation>
</comment>
<organism evidence="7 8">
    <name type="scientific">Myxozyma melibiosi</name>
    <dbReference type="NCBI Taxonomy" id="54550"/>
    <lineage>
        <taxon>Eukaryota</taxon>
        <taxon>Fungi</taxon>
        <taxon>Dikarya</taxon>
        <taxon>Ascomycota</taxon>
        <taxon>Saccharomycotina</taxon>
        <taxon>Lipomycetes</taxon>
        <taxon>Lipomycetales</taxon>
        <taxon>Lipomycetaceae</taxon>
        <taxon>Myxozyma</taxon>
    </lineage>
</organism>
<keyword evidence="4 5" id="KW-0472">Membrane</keyword>
<sequence>MESLYMGMRLFGRACVTCNDTNPSCPTCDDNEQCQLTLQTCSSCAATYCVSLDSSSSSASASASAAATSAAAAGHFSHSTNTGAIAGGVVGGLAFVAIVLVALFLFYRRKRSRATVARLSNSFGGDDEKPDRVSSVLSSPRNDVYNIADDAQSTHTVHSVADSTITRASNIIPIAYIPGVINRSNPSSPSYVPPIPEMPIEHAGASSGAPSMQQQQSDYSAFAQQQQQPYTDAQDPVYMNPAAPYYTSSENRGMSVYSGATYDSQEDQSIRESIGIRDSLATSNFRSTVFNPATMTAIRAKPNLIERKQS</sequence>
<keyword evidence="8" id="KW-1185">Reference proteome</keyword>
<accession>A0ABR1FFF3</accession>